<feature type="region of interest" description="Disordered" evidence="1">
    <location>
        <begin position="59"/>
        <end position="89"/>
    </location>
</feature>
<gene>
    <name evidence="3" type="primary">20199817</name>
    <name evidence="2" type="ORF">HELRODRAFT_162889</name>
</gene>
<dbReference type="GeneID" id="20199817"/>
<dbReference type="Proteomes" id="UP000015101">
    <property type="component" value="Unassembled WGS sequence"/>
</dbReference>
<evidence type="ECO:0000313" key="4">
    <source>
        <dbReference type="Proteomes" id="UP000015101"/>
    </source>
</evidence>
<evidence type="ECO:0000313" key="3">
    <source>
        <dbReference type="EnsemblMetazoa" id="HelroP162889"/>
    </source>
</evidence>
<name>T1ETB7_HELRO</name>
<dbReference type="CTD" id="20199817"/>
<reference evidence="2 4" key="2">
    <citation type="journal article" date="2013" name="Nature">
        <title>Insights into bilaterian evolution from three spiralian genomes.</title>
        <authorList>
            <person name="Simakov O."/>
            <person name="Marletaz F."/>
            <person name="Cho S.J."/>
            <person name="Edsinger-Gonzales E."/>
            <person name="Havlak P."/>
            <person name="Hellsten U."/>
            <person name="Kuo D.H."/>
            <person name="Larsson T."/>
            <person name="Lv J."/>
            <person name="Arendt D."/>
            <person name="Savage R."/>
            <person name="Osoegawa K."/>
            <person name="de Jong P."/>
            <person name="Grimwood J."/>
            <person name="Chapman J.A."/>
            <person name="Shapiro H."/>
            <person name="Aerts A."/>
            <person name="Otillar R.P."/>
            <person name="Terry A.Y."/>
            <person name="Boore J.L."/>
            <person name="Grigoriev I.V."/>
            <person name="Lindberg D.R."/>
            <person name="Seaver E.C."/>
            <person name="Weisblat D.A."/>
            <person name="Putnam N.H."/>
            <person name="Rokhsar D.S."/>
        </authorList>
    </citation>
    <scope>NUCLEOTIDE SEQUENCE</scope>
</reference>
<dbReference type="InParanoid" id="T1ETB7"/>
<organism evidence="3 4">
    <name type="scientific">Helobdella robusta</name>
    <name type="common">Californian leech</name>
    <dbReference type="NCBI Taxonomy" id="6412"/>
    <lineage>
        <taxon>Eukaryota</taxon>
        <taxon>Metazoa</taxon>
        <taxon>Spiralia</taxon>
        <taxon>Lophotrochozoa</taxon>
        <taxon>Annelida</taxon>
        <taxon>Clitellata</taxon>
        <taxon>Hirudinea</taxon>
        <taxon>Rhynchobdellida</taxon>
        <taxon>Glossiphoniidae</taxon>
        <taxon>Helobdella</taxon>
    </lineage>
</organism>
<feature type="compositionally biased region" description="Polar residues" evidence="1">
    <location>
        <begin position="71"/>
        <end position="86"/>
    </location>
</feature>
<sequence length="131" mass="15111">MAGTLQKYEDPRVKIKTKTMFQPNDDPIAILLLQENSVNRLRQPIEESNKIKVVLSKNKDENDIQQSQQQNAEQNVTIPSANSHMNDSLLGYKKPEKRYYMQIVIKKRSITLQIESGHCTQYKTAQGNLNH</sequence>
<evidence type="ECO:0000313" key="2">
    <source>
        <dbReference type="EMBL" id="ESN99356.1"/>
    </source>
</evidence>
<dbReference type="EMBL" id="AMQM01001214">
    <property type="status" value="NOT_ANNOTATED_CDS"/>
    <property type="molecule type" value="Genomic_DNA"/>
</dbReference>
<reference evidence="4" key="1">
    <citation type="submission" date="2012-12" db="EMBL/GenBank/DDBJ databases">
        <authorList>
            <person name="Hellsten U."/>
            <person name="Grimwood J."/>
            <person name="Chapman J.A."/>
            <person name="Shapiro H."/>
            <person name="Aerts A."/>
            <person name="Otillar R.P."/>
            <person name="Terry A.Y."/>
            <person name="Boore J.L."/>
            <person name="Simakov O."/>
            <person name="Marletaz F."/>
            <person name="Cho S.-J."/>
            <person name="Edsinger-Gonzales E."/>
            <person name="Havlak P."/>
            <person name="Kuo D.-H."/>
            <person name="Larsson T."/>
            <person name="Lv J."/>
            <person name="Arendt D."/>
            <person name="Savage R."/>
            <person name="Osoegawa K."/>
            <person name="de Jong P."/>
            <person name="Lindberg D.R."/>
            <person name="Seaver E.C."/>
            <person name="Weisblat D.A."/>
            <person name="Putnam N.H."/>
            <person name="Grigoriev I.V."/>
            <person name="Rokhsar D.S."/>
        </authorList>
    </citation>
    <scope>NUCLEOTIDE SEQUENCE</scope>
</reference>
<dbReference type="AlphaFoldDB" id="T1ETB7"/>
<dbReference type="RefSeq" id="XP_009023210.1">
    <property type="nucleotide sequence ID" value="XM_009024962.1"/>
</dbReference>
<proteinExistence type="predicted"/>
<reference evidence="3" key="3">
    <citation type="submission" date="2015-06" db="UniProtKB">
        <authorList>
            <consortium name="EnsemblMetazoa"/>
        </authorList>
    </citation>
    <scope>IDENTIFICATION</scope>
</reference>
<keyword evidence="4" id="KW-1185">Reference proteome</keyword>
<dbReference type="HOGENOM" id="CLU_1929847_0_0_1"/>
<protein>
    <submittedName>
        <fullName evidence="2 3">Uncharacterized protein</fullName>
    </submittedName>
</protein>
<accession>T1ETB7</accession>
<dbReference type="KEGG" id="hro:HELRODRAFT_162889"/>
<dbReference type="EnsemblMetazoa" id="HelroT162889">
    <property type="protein sequence ID" value="HelroP162889"/>
    <property type="gene ID" value="HelroG162889"/>
</dbReference>
<dbReference type="EMBL" id="KB097143">
    <property type="protein sequence ID" value="ESN99356.1"/>
    <property type="molecule type" value="Genomic_DNA"/>
</dbReference>
<evidence type="ECO:0000256" key="1">
    <source>
        <dbReference type="SAM" id="MobiDB-lite"/>
    </source>
</evidence>